<evidence type="ECO:0000313" key="2">
    <source>
        <dbReference type="Proteomes" id="UP000308828"/>
    </source>
</evidence>
<dbReference type="EMBL" id="STGV01000003">
    <property type="protein sequence ID" value="THV22898.1"/>
    <property type="molecule type" value="Genomic_DNA"/>
</dbReference>
<organism evidence="1 2">
    <name type="scientific">Peteryoungia ipomoeae</name>
    <dbReference type="NCBI Taxonomy" id="1210932"/>
    <lineage>
        <taxon>Bacteria</taxon>
        <taxon>Pseudomonadati</taxon>
        <taxon>Pseudomonadota</taxon>
        <taxon>Alphaproteobacteria</taxon>
        <taxon>Hyphomicrobiales</taxon>
        <taxon>Rhizobiaceae</taxon>
        <taxon>Peteryoungia</taxon>
    </lineage>
</organism>
<proteinExistence type="predicted"/>
<comment type="caution">
    <text evidence="1">The sequence shown here is derived from an EMBL/GenBank/DDBJ whole genome shotgun (WGS) entry which is preliminary data.</text>
</comment>
<accession>A0A4S8NZ87</accession>
<protein>
    <submittedName>
        <fullName evidence="1">Uncharacterized protein</fullName>
    </submittedName>
</protein>
<dbReference type="AlphaFoldDB" id="A0A4S8NZ87"/>
<evidence type="ECO:0000313" key="1">
    <source>
        <dbReference type="EMBL" id="THV22898.1"/>
    </source>
</evidence>
<reference evidence="1 2" key="1">
    <citation type="submission" date="2019-04" db="EMBL/GenBank/DDBJ databases">
        <title>Genome sequence of strain shin9-1.</title>
        <authorList>
            <person name="Gao J."/>
            <person name="Sun J."/>
        </authorList>
    </citation>
    <scope>NUCLEOTIDE SEQUENCE [LARGE SCALE GENOMIC DNA]</scope>
    <source>
        <strain evidence="2">shin9-1</strain>
    </source>
</reference>
<sequence>MSTVVILGRAAQGTMRNSTLTLAVRIVAFAKSEGGGAPAAALAGGIVSAGANNHLILER</sequence>
<dbReference type="Proteomes" id="UP000308828">
    <property type="component" value="Unassembled WGS sequence"/>
</dbReference>
<dbReference type="RefSeq" id="WP_136598341.1">
    <property type="nucleotide sequence ID" value="NZ_STGV01000003.1"/>
</dbReference>
<keyword evidence="2" id="KW-1185">Reference proteome</keyword>
<gene>
    <name evidence="1" type="ORF">FAA97_09625</name>
</gene>
<name>A0A4S8NZ87_9HYPH</name>